<gene>
    <name evidence="2" type="ORF">HD596_003587</name>
</gene>
<organism evidence="2 3">
    <name type="scientific">Nonomuraea jabiensis</name>
    <dbReference type="NCBI Taxonomy" id="882448"/>
    <lineage>
        <taxon>Bacteria</taxon>
        <taxon>Bacillati</taxon>
        <taxon>Actinomycetota</taxon>
        <taxon>Actinomycetes</taxon>
        <taxon>Streptosporangiales</taxon>
        <taxon>Streptosporangiaceae</taxon>
        <taxon>Nonomuraea</taxon>
    </lineage>
</organism>
<accession>A0A7W9LAP4</accession>
<keyword evidence="3" id="KW-1185">Reference proteome</keyword>
<dbReference type="Proteomes" id="UP000579153">
    <property type="component" value="Unassembled WGS sequence"/>
</dbReference>
<evidence type="ECO:0000313" key="3">
    <source>
        <dbReference type="Proteomes" id="UP000579153"/>
    </source>
</evidence>
<dbReference type="AlphaFoldDB" id="A0A7W9LAP4"/>
<dbReference type="EMBL" id="JACHMB010000001">
    <property type="protein sequence ID" value="MBB5776831.1"/>
    <property type="molecule type" value="Genomic_DNA"/>
</dbReference>
<comment type="caution">
    <text evidence="2">The sequence shown here is derived from an EMBL/GenBank/DDBJ whole genome shotgun (WGS) entry which is preliminary data.</text>
</comment>
<evidence type="ECO:0000313" key="2">
    <source>
        <dbReference type="EMBL" id="MBB5776831.1"/>
    </source>
</evidence>
<dbReference type="RefSeq" id="WP_185070385.1">
    <property type="nucleotide sequence ID" value="NZ_JACHMB010000001.1"/>
</dbReference>
<feature type="region of interest" description="Disordered" evidence="1">
    <location>
        <begin position="1"/>
        <end position="63"/>
    </location>
</feature>
<reference evidence="2 3" key="1">
    <citation type="submission" date="2020-08" db="EMBL/GenBank/DDBJ databases">
        <title>Sequencing the genomes of 1000 actinobacteria strains.</title>
        <authorList>
            <person name="Klenk H.-P."/>
        </authorList>
    </citation>
    <scope>NUCLEOTIDE SEQUENCE [LARGE SCALE GENOMIC DNA]</scope>
    <source>
        <strain evidence="2 3">DSM 45507</strain>
    </source>
</reference>
<evidence type="ECO:0000256" key="1">
    <source>
        <dbReference type="SAM" id="MobiDB-lite"/>
    </source>
</evidence>
<sequence>MLHLDERYAPASESAPPLSMETPADLVGSSPDVVQRRLTQRVPRHQDPQGAQGAGRGAAVVPG</sequence>
<protein>
    <submittedName>
        <fullName evidence="2">Uncharacterized protein</fullName>
    </submittedName>
</protein>
<proteinExistence type="predicted"/>
<name>A0A7W9LAP4_9ACTN</name>